<dbReference type="EMBL" id="JAFFHA010000004">
    <property type="protein sequence ID" value="KAK4656974.1"/>
    <property type="molecule type" value="Genomic_DNA"/>
</dbReference>
<dbReference type="GeneID" id="87902946"/>
<sequence length="61" mass="6708">MILTARSVPGGKPTPTRHPVWGGSATADLRWHHDTLGTKHANPSRSRSRSMQRFYEAAPIG</sequence>
<evidence type="ECO:0000313" key="3">
    <source>
        <dbReference type="Proteomes" id="UP001323405"/>
    </source>
</evidence>
<evidence type="ECO:0000256" key="1">
    <source>
        <dbReference type="SAM" id="MobiDB-lite"/>
    </source>
</evidence>
<evidence type="ECO:0000313" key="2">
    <source>
        <dbReference type="EMBL" id="KAK4656974.1"/>
    </source>
</evidence>
<feature type="region of interest" description="Disordered" evidence="1">
    <location>
        <begin position="36"/>
        <end position="61"/>
    </location>
</feature>
<accession>A0ABR0GMS3</accession>
<comment type="caution">
    <text evidence="2">The sequence shown here is derived from an EMBL/GenBank/DDBJ whole genome shotgun (WGS) entry which is preliminary data.</text>
</comment>
<name>A0ABR0GMS3_9PEZI</name>
<feature type="compositionally biased region" description="Polar residues" evidence="1">
    <location>
        <begin position="41"/>
        <end position="51"/>
    </location>
</feature>
<gene>
    <name evidence="2" type="ORF">QC762_0041120</name>
</gene>
<keyword evidence="3" id="KW-1185">Reference proteome</keyword>
<feature type="region of interest" description="Disordered" evidence="1">
    <location>
        <begin position="1"/>
        <end position="23"/>
    </location>
</feature>
<organism evidence="2 3">
    <name type="scientific">Podospora pseudocomata</name>
    <dbReference type="NCBI Taxonomy" id="2093779"/>
    <lineage>
        <taxon>Eukaryota</taxon>
        <taxon>Fungi</taxon>
        <taxon>Dikarya</taxon>
        <taxon>Ascomycota</taxon>
        <taxon>Pezizomycotina</taxon>
        <taxon>Sordariomycetes</taxon>
        <taxon>Sordariomycetidae</taxon>
        <taxon>Sordariales</taxon>
        <taxon>Podosporaceae</taxon>
        <taxon>Podospora</taxon>
    </lineage>
</organism>
<reference evidence="2 3" key="1">
    <citation type="journal article" date="2023" name="bioRxiv">
        <title>High-quality genome assemblies of four members of thePodospora anserinaspecies complex.</title>
        <authorList>
            <person name="Ament-Velasquez S.L."/>
            <person name="Vogan A.A."/>
            <person name="Wallerman O."/>
            <person name="Hartmann F."/>
            <person name="Gautier V."/>
            <person name="Silar P."/>
            <person name="Giraud T."/>
            <person name="Johannesson H."/>
        </authorList>
    </citation>
    <scope>NUCLEOTIDE SEQUENCE [LARGE SCALE GENOMIC DNA]</scope>
    <source>
        <strain evidence="2 3">CBS 415.72m</strain>
    </source>
</reference>
<protein>
    <submittedName>
        <fullName evidence="2">Uncharacterized protein</fullName>
    </submittedName>
</protein>
<dbReference type="Proteomes" id="UP001323405">
    <property type="component" value="Unassembled WGS sequence"/>
</dbReference>
<proteinExistence type="predicted"/>
<dbReference type="RefSeq" id="XP_062745949.1">
    <property type="nucleotide sequence ID" value="XM_062883364.1"/>
</dbReference>